<evidence type="ECO:0008006" key="3">
    <source>
        <dbReference type="Google" id="ProtNLM"/>
    </source>
</evidence>
<reference evidence="1 2" key="1">
    <citation type="journal article" date="2016" name="Nat. Commun.">
        <title>Thousands of microbial genomes shed light on interconnected biogeochemical processes in an aquifer system.</title>
        <authorList>
            <person name="Anantharaman K."/>
            <person name="Brown C.T."/>
            <person name="Hug L.A."/>
            <person name="Sharon I."/>
            <person name="Castelle C.J."/>
            <person name="Probst A.J."/>
            <person name="Thomas B.C."/>
            <person name="Singh A."/>
            <person name="Wilkins M.J."/>
            <person name="Karaoz U."/>
            <person name="Brodie E.L."/>
            <person name="Williams K.H."/>
            <person name="Hubbard S.S."/>
            <person name="Banfield J.F."/>
        </authorList>
    </citation>
    <scope>NUCLEOTIDE SEQUENCE [LARGE SCALE GENOMIC DNA]</scope>
</reference>
<feature type="non-terminal residue" evidence="1">
    <location>
        <position position="1"/>
    </location>
</feature>
<dbReference type="AlphaFoldDB" id="A0A1F2UUQ4"/>
<dbReference type="NCBIfam" id="NF003700">
    <property type="entry name" value="PRK05313.1"/>
    <property type="match status" value="1"/>
</dbReference>
<dbReference type="InterPro" id="IPR007841">
    <property type="entry name" value="UPF0210"/>
</dbReference>
<dbReference type="PANTHER" id="PTHR37560">
    <property type="entry name" value="UPF0210 PROTEIN SPR0218"/>
    <property type="match status" value="1"/>
</dbReference>
<dbReference type="Proteomes" id="UP000178086">
    <property type="component" value="Unassembled WGS sequence"/>
</dbReference>
<dbReference type="Gene3D" id="3.20.70.20">
    <property type="match status" value="1"/>
</dbReference>
<dbReference type="Pfam" id="PF05167">
    <property type="entry name" value="DUF711"/>
    <property type="match status" value="1"/>
</dbReference>
<sequence>TALVHKGETPGDTRLIASIPKALATTERLCSSINVASSKAGINMDAVLKMAGVIKETAELTRERDGIGCGKLVVFANIPEDNPFMAGAYHGFGEPDRVINVGISGPGVVRAMLAKYPDVDLMKVAELIKQTAFKITRMGELIGRESAALLGAAQGVVDLSLAPTPTPGDSVAQIIEAMGIERCGAPGTTAALALLNDAVKKGGAMATSSTGGLSGAFIPVSEDLAMAEAVAIGALNIEKLEAMTAVCSVGLDMVVIPGDTPVETIAGIIADQMAIAVVNHKAAGVRIIPAPGKSAGDTVDYGGLLGSAPVMQVSGFSSAGFVRRGGRIPAPLTSLNN</sequence>
<proteinExistence type="predicted"/>
<gene>
    <name evidence="1" type="ORF">A2074_07220</name>
</gene>
<dbReference type="EMBL" id="MELI01000024">
    <property type="protein sequence ID" value="OFW35046.1"/>
    <property type="molecule type" value="Genomic_DNA"/>
</dbReference>
<comment type="caution">
    <text evidence="1">The sequence shown here is derived from an EMBL/GenBank/DDBJ whole genome shotgun (WGS) entry which is preliminary data.</text>
</comment>
<evidence type="ECO:0000313" key="2">
    <source>
        <dbReference type="Proteomes" id="UP000178086"/>
    </source>
</evidence>
<evidence type="ECO:0000313" key="1">
    <source>
        <dbReference type="EMBL" id="OFW35046.1"/>
    </source>
</evidence>
<organism evidence="1 2">
    <name type="scientific">Candidatus Aquicultor primus</name>
    <dbReference type="NCBI Taxonomy" id="1797195"/>
    <lineage>
        <taxon>Bacteria</taxon>
        <taxon>Bacillati</taxon>
        <taxon>Actinomycetota</taxon>
        <taxon>Candidatus Aquicultoria</taxon>
        <taxon>Candidatus Aquicultorales</taxon>
        <taxon>Candidatus Aquicultoraceae</taxon>
        <taxon>Candidatus Aquicultor</taxon>
    </lineage>
</organism>
<accession>A0A1F2UUQ4</accession>
<dbReference type="PANTHER" id="PTHR37560:SF1">
    <property type="entry name" value="UPF0210 PROTEIN MJ1665"/>
    <property type="match status" value="1"/>
</dbReference>
<name>A0A1F2UUQ4_9ACTN</name>
<protein>
    <recommendedName>
        <fullName evidence="3">PFL family protein</fullName>
    </recommendedName>
</protein>
<dbReference type="SUPFAM" id="SSF51998">
    <property type="entry name" value="PFL-like glycyl radical enzymes"/>
    <property type="match status" value="1"/>
</dbReference>